<dbReference type="CDD" id="cd07377">
    <property type="entry name" value="WHTH_GntR"/>
    <property type="match status" value="1"/>
</dbReference>
<comment type="caution">
    <text evidence="7">The sequence shown here is derived from an EMBL/GenBank/DDBJ whole genome shotgun (WGS) entry which is preliminary data.</text>
</comment>
<reference evidence="7" key="1">
    <citation type="submission" date="2022-07" db="EMBL/GenBank/DDBJ databases">
        <title>Ectorhizobium quercum gen.nov., sp. nov.</title>
        <authorList>
            <person name="Ma T."/>
            <person name="Li Y."/>
        </authorList>
    </citation>
    <scope>NUCLEOTIDE SEQUENCE</scope>
    <source>
        <strain evidence="7">BDR2-2</strain>
    </source>
</reference>
<comment type="similarity">
    <text evidence="1">In the C-terminal section; belongs to the class-I pyridoxal-phosphate-dependent aminotransferase family.</text>
</comment>
<evidence type="ECO:0000256" key="2">
    <source>
        <dbReference type="ARBA" id="ARBA00022898"/>
    </source>
</evidence>
<dbReference type="InterPro" id="IPR051446">
    <property type="entry name" value="HTH_trans_reg/aminotransferase"/>
</dbReference>
<keyword evidence="7" id="KW-0808">Transferase</keyword>
<dbReference type="InterPro" id="IPR015424">
    <property type="entry name" value="PyrdxlP-dep_Trfase"/>
</dbReference>
<protein>
    <submittedName>
        <fullName evidence="7">PLP-dependent aminotransferase family protein</fullName>
    </submittedName>
</protein>
<dbReference type="PANTHER" id="PTHR46577">
    <property type="entry name" value="HTH-TYPE TRANSCRIPTIONAL REGULATORY PROTEIN GABR"/>
    <property type="match status" value="1"/>
</dbReference>
<sequence>MLEHFFSVPLDPGRKLQQQIQERIIEAILAGTLPSHEPLPATRILARDLGVARNTISLVYERLAEDGYLKPVKRRGYFIDERYVREQLNLKPETGGAALFPLTGRPIDYGARITMSYKAQRMMVKPTDWRLYAYPFIYGQLIPDRTSVSRWRDCIRQAGTAEHVGNWAADLIDADDPMLIDQIIRRILPKRGFRADPSEVLITVGAQHALFLAATLLCREGTRVGIEEPGYPDSRNIFLSRGARLKPQAVDGNGMRVTEDLAGCELVCVTPGHQSPTNVTMTLERRLQLLAAAEEHDFLIVEDDYESELNFVGKQRPALKSLDVSGRVLHVGSLSKPLFPGLRLGFIVAPRPLMEELRVLRRLMCRHPSALDQRAMAIFFADGHFDTHIRRQRSDLAQRWKTILQEMAKRLPDCDVTMTTGGSGLWVTLPKGMDARRLSAIAAKKGVLVEPGDVCYLRDNPPLNRIRMGFAAIARERIGSGIALLAEAVEEARA</sequence>
<dbReference type="Proteomes" id="UP001208771">
    <property type="component" value="Unassembled WGS sequence"/>
</dbReference>
<dbReference type="GO" id="GO:0003700">
    <property type="term" value="F:DNA-binding transcription factor activity"/>
    <property type="evidence" value="ECO:0007669"/>
    <property type="project" value="InterPro"/>
</dbReference>
<dbReference type="PROSITE" id="PS50949">
    <property type="entry name" value="HTH_GNTR"/>
    <property type="match status" value="1"/>
</dbReference>
<dbReference type="Pfam" id="PF00392">
    <property type="entry name" value="GntR"/>
    <property type="match status" value="1"/>
</dbReference>
<dbReference type="EMBL" id="JANFPI010000001">
    <property type="protein sequence ID" value="MCX8995560.1"/>
    <property type="molecule type" value="Genomic_DNA"/>
</dbReference>
<dbReference type="Gene3D" id="1.10.10.10">
    <property type="entry name" value="Winged helix-like DNA-binding domain superfamily/Winged helix DNA-binding domain"/>
    <property type="match status" value="1"/>
</dbReference>
<organism evidence="7 8">
    <name type="scientific">Ectorhizobium quercum</name>
    <dbReference type="NCBI Taxonomy" id="2965071"/>
    <lineage>
        <taxon>Bacteria</taxon>
        <taxon>Pseudomonadati</taxon>
        <taxon>Pseudomonadota</taxon>
        <taxon>Alphaproteobacteria</taxon>
        <taxon>Hyphomicrobiales</taxon>
        <taxon>Rhizobiaceae</taxon>
        <taxon>Ectorhizobium</taxon>
    </lineage>
</organism>
<dbReference type="PANTHER" id="PTHR46577:SF1">
    <property type="entry name" value="HTH-TYPE TRANSCRIPTIONAL REGULATORY PROTEIN GABR"/>
    <property type="match status" value="1"/>
</dbReference>
<dbReference type="SUPFAM" id="SSF53383">
    <property type="entry name" value="PLP-dependent transferases"/>
    <property type="match status" value="1"/>
</dbReference>
<gene>
    <name evidence="7" type="ORF">NOF55_00375</name>
</gene>
<evidence type="ECO:0000256" key="5">
    <source>
        <dbReference type="ARBA" id="ARBA00023163"/>
    </source>
</evidence>
<accession>A0AAE3SUR6</accession>
<dbReference type="InterPro" id="IPR004839">
    <property type="entry name" value="Aminotransferase_I/II_large"/>
</dbReference>
<keyword evidence="3" id="KW-0805">Transcription regulation</keyword>
<dbReference type="SMART" id="SM00345">
    <property type="entry name" value="HTH_GNTR"/>
    <property type="match status" value="1"/>
</dbReference>
<keyword evidence="5" id="KW-0804">Transcription</keyword>
<dbReference type="GO" id="GO:0003677">
    <property type="term" value="F:DNA binding"/>
    <property type="evidence" value="ECO:0007669"/>
    <property type="project" value="UniProtKB-KW"/>
</dbReference>
<evidence type="ECO:0000259" key="6">
    <source>
        <dbReference type="PROSITE" id="PS50949"/>
    </source>
</evidence>
<dbReference type="RefSeq" id="WP_306409339.1">
    <property type="nucleotide sequence ID" value="NZ_JANFPI010000001.1"/>
</dbReference>
<dbReference type="InterPro" id="IPR015421">
    <property type="entry name" value="PyrdxlP-dep_Trfase_major"/>
</dbReference>
<keyword evidence="2" id="KW-0663">Pyridoxal phosphate</keyword>
<dbReference type="InterPro" id="IPR036388">
    <property type="entry name" value="WH-like_DNA-bd_sf"/>
</dbReference>
<dbReference type="CDD" id="cd00609">
    <property type="entry name" value="AAT_like"/>
    <property type="match status" value="1"/>
</dbReference>
<dbReference type="InterPro" id="IPR036390">
    <property type="entry name" value="WH_DNA-bd_sf"/>
</dbReference>
<name>A0AAE3SUR6_9HYPH</name>
<feature type="domain" description="HTH gntR-type" evidence="6">
    <location>
        <begin position="14"/>
        <end position="82"/>
    </location>
</feature>
<proteinExistence type="inferred from homology"/>
<keyword evidence="7" id="KW-0032">Aminotransferase</keyword>
<keyword evidence="8" id="KW-1185">Reference proteome</keyword>
<evidence type="ECO:0000256" key="3">
    <source>
        <dbReference type="ARBA" id="ARBA00023015"/>
    </source>
</evidence>
<evidence type="ECO:0000256" key="1">
    <source>
        <dbReference type="ARBA" id="ARBA00005384"/>
    </source>
</evidence>
<keyword evidence="4" id="KW-0238">DNA-binding</keyword>
<evidence type="ECO:0000313" key="7">
    <source>
        <dbReference type="EMBL" id="MCX8995560.1"/>
    </source>
</evidence>
<evidence type="ECO:0000256" key="4">
    <source>
        <dbReference type="ARBA" id="ARBA00023125"/>
    </source>
</evidence>
<dbReference type="Gene3D" id="3.40.640.10">
    <property type="entry name" value="Type I PLP-dependent aspartate aminotransferase-like (Major domain)"/>
    <property type="match status" value="1"/>
</dbReference>
<dbReference type="SUPFAM" id="SSF46785">
    <property type="entry name" value="Winged helix' DNA-binding domain"/>
    <property type="match status" value="1"/>
</dbReference>
<dbReference type="Pfam" id="PF00155">
    <property type="entry name" value="Aminotran_1_2"/>
    <property type="match status" value="1"/>
</dbReference>
<dbReference type="InterPro" id="IPR000524">
    <property type="entry name" value="Tscrpt_reg_HTH_GntR"/>
</dbReference>
<dbReference type="AlphaFoldDB" id="A0AAE3SUR6"/>
<evidence type="ECO:0000313" key="8">
    <source>
        <dbReference type="Proteomes" id="UP001208771"/>
    </source>
</evidence>
<dbReference type="GO" id="GO:0030170">
    <property type="term" value="F:pyridoxal phosphate binding"/>
    <property type="evidence" value="ECO:0007669"/>
    <property type="project" value="InterPro"/>
</dbReference>
<dbReference type="GO" id="GO:0008483">
    <property type="term" value="F:transaminase activity"/>
    <property type="evidence" value="ECO:0007669"/>
    <property type="project" value="UniProtKB-KW"/>
</dbReference>